<gene>
    <name evidence="3" type="ORF">CR194_18730</name>
</gene>
<dbReference type="AlphaFoldDB" id="A0A323TQS2"/>
<evidence type="ECO:0000259" key="2">
    <source>
        <dbReference type="PROSITE" id="PS50206"/>
    </source>
</evidence>
<dbReference type="InterPro" id="IPR050229">
    <property type="entry name" value="GlpE_sulfurtransferase"/>
</dbReference>
<evidence type="ECO:0000313" key="4">
    <source>
        <dbReference type="Proteomes" id="UP000248214"/>
    </source>
</evidence>
<feature type="chain" id="PRO_5016412779" description="Rhodanese domain-containing protein" evidence="1">
    <location>
        <begin position="26"/>
        <end position="134"/>
    </location>
</feature>
<dbReference type="OrthoDB" id="9800872at2"/>
<reference evidence="3 4" key="1">
    <citation type="submission" date="2017-10" db="EMBL/GenBank/DDBJ databases">
        <title>Bacillus sp. nov., a halophilic bacterium isolated from a Keqin Lake.</title>
        <authorList>
            <person name="Wang H."/>
        </authorList>
    </citation>
    <scope>NUCLEOTIDE SEQUENCE [LARGE SCALE GENOMIC DNA]</scope>
    <source>
        <strain evidence="3 4">KQ-12</strain>
    </source>
</reference>
<dbReference type="Proteomes" id="UP000248214">
    <property type="component" value="Unassembled WGS sequence"/>
</dbReference>
<sequence>MKIITSILFLMLLVLLSVGCSDTDAETGDMNEMTADELQSEIEEEGMDDEKYYLDVREEEEFAESHISGFTNIPMAEVMEDGSQLPEDQEIVILCNTQNRSIEVGESLVDQGFDPENLTIVMGGISSYEGEKEE</sequence>
<evidence type="ECO:0000313" key="3">
    <source>
        <dbReference type="EMBL" id="PYZ91665.1"/>
    </source>
</evidence>
<dbReference type="Pfam" id="PF00581">
    <property type="entry name" value="Rhodanese"/>
    <property type="match status" value="1"/>
</dbReference>
<protein>
    <recommendedName>
        <fullName evidence="2">Rhodanese domain-containing protein</fullName>
    </recommendedName>
</protein>
<dbReference type="EMBL" id="PDOD01000006">
    <property type="protein sequence ID" value="PYZ91665.1"/>
    <property type="molecule type" value="Genomic_DNA"/>
</dbReference>
<feature type="domain" description="Rhodanese" evidence="2">
    <location>
        <begin position="47"/>
        <end position="134"/>
    </location>
</feature>
<name>A0A323TQS2_9BACI</name>
<dbReference type="InterPro" id="IPR036873">
    <property type="entry name" value="Rhodanese-like_dom_sf"/>
</dbReference>
<dbReference type="InterPro" id="IPR001763">
    <property type="entry name" value="Rhodanese-like_dom"/>
</dbReference>
<dbReference type="SUPFAM" id="SSF52821">
    <property type="entry name" value="Rhodanese/Cell cycle control phosphatase"/>
    <property type="match status" value="1"/>
</dbReference>
<evidence type="ECO:0000256" key="1">
    <source>
        <dbReference type="SAM" id="SignalP"/>
    </source>
</evidence>
<dbReference type="SMART" id="SM00450">
    <property type="entry name" value="RHOD"/>
    <property type="match status" value="1"/>
</dbReference>
<dbReference type="Gene3D" id="3.40.250.10">
    <property type="entry name" value="Rhodanese-like domain"/>
    <property type="match status" value="1"/>
</dbReference>
<keyword evidence="4" id="KW-1185">Reference proteome</keyword>
<proteinExistence type="predicted"/>
<keyword evidence="1" id="KW-0732">Signal</keyword>
<feature type="signal peptide" evidence="1">
    <location>
        <begin position="1"/>
        <end position="25"/>
    </location>
</feature>
<dbReference type="PROSITE" id="PS51257">
    <property type="entry name" value="PROKAR_LIPOPROTEIN"/>
    <property type="match status" value="1"/>
</dbReference>
<comment type="caution">
    <text evidence="3">The sequence shown here is derived from an EMBL/GenBank/DDBJ whole genome shotgun (WGS) entry which is preliminary data.</text>
</comment>
<dbReference type="PROSITE" id="PS50206">
    <property type="entry name" value="RHODANESE_3"/>
    <property type="match status" value="1"/>
</dbReference>
<dbReference type="CDD" id="cd00158">
    <property type="entry name" value="RHOD"/>
    <property type="match status" value="1"/>
</dbReference>
<dbReference type="PANTHER" id="PTHR43031">
    <property type="entry name" value="FAD-DEPENDENT OXIDOREDUCTASE"/>
    <property type="match status" value="1"/>
</dbReference>
<organism evidence="3 4">
    <name type="scientific">Salipaludibacillus keqinensis</name>
    <dbReference type="NCBI Taxonomy" id="2045207"/>
    <lineage>
        <taxon>Bacteria</taxon>
        <taxon>Bacillati</taxon>
        <taxon>Bacillota</taxon>
        <taxon>Bacilli</taxon>
        <taxon>Bacillales</taxon>
        <taxon>Bacillaceae</taxon>
    </lineage>
</organism>
<dbReference type="PANTHER" id="PTHR43031:SF17">
    <property type="entry name" value="SULFURTRANSFERASE YTWF-RELATED"/>
    <property type="match status" value="1"/>
</dbReference>
<dbReference type="RefSeq" id="WP_110611930.1">
    <property type="nucleotide sequence ID" value="NZ_PDOD01000006.1"/>
</dbReference>
<accession>A0A323TQS2</accession>